<reference evidence="2" key="1">
    <citation type="submission" date="2025-08" db="UniProtKB">
        <authorList>
            <consortium name="RefSeq"/>
        </authorList>
    </citation>
    <scope>IDENTIFICATION</scope>
</reference>
<name>A0AC54ZAW8_ORYAF</name>
<proteinExistence type="predicted"/>
<evidence type="ECO:0000313" key="2">
    <source>
        <dbReference type="RefSeq" id="XP_042637424.1"/>
    </source>
</evidence>
<dbReference type="RefSeq" id="XP_042637424.1">
    <property type="nucleotide sequence ID" value="XM_042781490.1"/>
</dbReference>
<evidence type="ECO:0000313" key="1">
    <source>
        <dbReference type="Proteomes" id="UP000694850"/>
    </source>
</evidence>
<sequence length="332" mass="36476">MDAGLGAGLHESSDEEGDLQMLFQELCQLQAKRRRLEREVKKHKHFEDFLIKVLEKIPKGSKAQEEPEQVLLEAMVDHYGRLFSAGQDAQKHLGAFSNMSHTIHQSLQSLEEGHRALVPSLKIQLCQLQKKCHCSQEWQRRRVGHRGPYQKDTGSHSNVLLDYIRLAIDNMAQRCHPAAGGLPKSMDLFSKLDLIQLCGCWCSRAPWTLGLYPCLHKPVTSTHLVRDVNRGACVFLGHIGRLPSGLRGGRVYSPHAPTVSRPPPDPTAELASASAAPSRTGSLLAGAGPASGHYGQWSRGEVGKGKGERERGAVGGVATRASSPRHSDPREH</sequence>
<dbReference type="Proteomes" id="UP000694850">
    <property type="component" value="Unplaced"/>
</dbReference>
<gene>
    <name evidence="2" type="primary">CCDC197</name>
</gene>
<protein>
    <submittedName>
        <fullName evidence="2">Uncharacterized protein CCDC197</fullName>
    </submittedName>
</protein>
<accession>A0AC54ZAW8</accession>
<organism evidence="1 2">
    <name type="scientific">Orycteropus afer afer</name>
    <dbReference type="NCBI Taxonomy" id="1230840"/>
    <lineage>
        <taxon>Eukaryota</taxon>
        <taxon>Metazoa</taxon>
        <taxon>Chordata</taxon>
        <taxon>Craniata</taxon>
        <taxon>Vertebrata</taxon>
        <taxon>Euteleostomi</taxon>
        <taxon>Mammalia</taxon>
        <taxon>Eutheria</taxon>
        <taxon>Afrotheria</taxon>
        <taxon>Tubulidentata</taxon>
        <taxon>Orycteropodidae</taxon>
        <taxon>Orycteropus</taxon>
    </lineage>
</organism>
<keyword evidence="1" id="KW-1185">Reference proteome</keyword>